<reference evidence="1" key="1">
    <citation type="submission" date="2016-07" db="EMBL/GenBank/DDBJ databases">
        <authorList>
            <person name="Informatics P."/>
        </authorList>
    </citation>
    <scope>NUCLEOTIDE SEQUENCE</scope>
    <source>
        <strain evidence="1">570</strain>
    </source>
</reference>
<evidence type="ECO:0000313" key="1">
    <source>
        <dbReference type="EMBL" id="SCA96139.1"/>
    </source>
</evidence>
<organism evidence="1">
    <name type="scientific">Klebsiella pneumoniae</name>
    <dbReference type="NCBI Taxonomy" id="573"/>
    <lineage>
        <taxon>Bacteria</taxon>
        <taxon>Pseudomonadati</taxon>
        <taxon>Pseudomonadota</taxon>
        <taxon>Gammaproteobacteria</taxon>
        <taxon>Enterobacterales</taxon>
        <taxon>Enterobacteriaceae</taxon>
        <taxon>Klebsiella/Raoultella group</taxon>
        <taxon>Klebsiella</taxon>
        <taxon>Klebsiella pneumoniae complex</taxon>
    </lineage>
</organism>
<gene>
    <name evidence="1" type="primary">KL149_00012</name>
</gene>
<sequence length="292" mass="34152">MEKKLFYENLLLIVLYDKHPKDSKTIASILQNDSLNNTKVILWNNGPSRIEIADAIAEFRQHGYLCDFIETIENNSLAYIYNYVIANFSSKRYILLDHDSSLTTNYLQDLKLVETDQIGMPQIFFKRKLVNPCLDFLPYAELNNRKSFSGPIMTIGSGLVIGRELIDKLEVNFQKVFDERFYLYGVDTTFCLRLYKASLSNSIVFIRGFEHSLSRLESETGLINEFRRKERSCDLALRIRYYTPRAKWAKELGRVFLSALKKKILGIDQQYDLKMFSTVFIKGKHLRDLNRF</sequence>
<reference evidence="1" key="2">
    <citation type="submission" date="2016-08" db="EMBL/GenBank/DDBJ databases">
        <title>Klebsiella loci capsule.</title>
        <authorList>
            <person name="Holt K.E."/>
            <person name="Thomson N.R."/>
        </authorList>
    </citation>
    <scope>NUCLEOTIDE SEQUENCE</scope>
    <source>
        <strain evidence="1">570</strain>
    </source>
</reference>
<proteinExistence type="predicted"/>
<keyword evidence="1" id="KW-0808">Transferase</keyword>
<dbReference type="RefSeq" id="WP_029504056.1">
    <property type="nucleotide sequence ID" value="NZ_CAAGTY010000013.1"/>
</dbReference>
<accession>A0A1C3SZY9</accession>
<protein>
    <submittedName>
        <fullName evidence="1">Putative glycosyltransferase</fullName>
    </submittedName>
</protein>
<dbReference type="SUPFAM" id="SSF53448">
    <property type="entry name" value="Nucleotide-diphospho-sugar transferases"/>
    <property type="match status" value="1"/>
</dbReference>
<dbReference type="InterPro" id="IPR029044">
    <property type="entry name" value="Nucleotide-diphossugar_trans"/>
</dbReference>
<name>A0A1C3SZY9_KLEPN</name>
<dbReference type="AlphaFoldDB" id="A0A1C3SZY9"/>
<dbReference type="GO" id="GO:0016740">
    <property type="term" value="F:transferase activity"/>
    <property type="evidence" value="ECO:0007669"/>
    <property type="project" value="UniProtKB-KW"/>
</dbReference>
<dbReference type="Gene3D" id="3.90.550.10">
    <property type="entry name" value="Spore Coat Polysaccharide Biosynthesis Protein SpsA, Chain A"/>
    <property type="match status" value="1"/>
</dbReference>
<dbReference type="EMBL" id="LT603723">
    <property type="protein sequence ID" value="SCA96139.1"/>
    <property type="molecule type" value="Genomic_DNA"/>
</dbReference>
<dbReference type="PATRIC" id="fig|573.1665.peg.2750"/>